<reference evidence="10 11" key="1">
    <citation type="submission" date="2012-09" db="EMBL/GenBank/DDBJ databases">
        <title>Genome Sequence of Bacillus sp. DW5-4.</title>
        <authorList>
            <person name="Lai Q."/>
            <person name="Liu Y."/>
            <person name="Shao Z."/>
        </authorList>
    </citation>
    <scope>NUCLEOTIDE SEQUENCE [LARGE SCALE GENOMIC DNA]</scope>
    <source>
        <strain evidence="10 11">DW5-4</strain>
    </source>
</reference>
<feature type="transmembrane region" description="Helical" evidence="8">
    <location>
        <begin position="20"/>
        <end position="43"/>
    </location>
</feature>
<dbReference type="GO" id="GO:0043190">
    <property type="term" value="C:ATP-binding cassette (ABC) transporter complex"/>
    <property type="evidence" value="ECO:0007669"/>
    <property type="project" value="InterPro"/>
</dbReference>
<dbReference type="CDD" id="cd06261">
    <property type="entry name" value="TM_PBP2"/>
    <property type="match status" value="1"/>
</dbReference>
<protein>
    <submittedName>
        <fullName evidence="10">Amino acid ABC transporter permease</fullName>
    </submittedName>
</protein>
<dbReference type="PANTHER" id="PTHR30614">
    <property type="entry name" value="MEMBRANE COMPONENT OF AMINO ACID ABC TRANSPORTER"/>
    <property type="match status" value="1"/>
</dbReference>
<dbReference type="InterPro" id="IPR043429">
    <property type="entry name" value="ArtM/GltK/GlnP/TcyL/YhdX-like"/>
</dbReference>
<accession>A0A081L710</accession>
<evidence type="ECO:0000313" key="11">
    <source>
        <dbReference type="Proteomes" id="UP000028091"/>
    </source>
</evidence>
<dbReference type="eggNOG" id="COG0765">
    <property type="taxonomic scope" value="Bacteria"/>
</dbReference>
<keyword evidence="7 8" id="KW-0472">Membrane</keyword>
<dbReference type="PANTHER" id="PTHR30614:SF0">
    <property type="entry name" value="L-CYSTINE TRANSPORT SYSTEM PERMEASE PROTEIN TCYL"/>
    <property type="match status" value="1"/>
</dbReference>
<keyword evidence="11" id="KW-1185">Reference proteome</keyword>
<evidence type="ECO:0000256" key="2">
    <source>
        <dbReference type="ARBA" id="ARBA00022448"/>
    </source>
</evidence>
<dbReference type="InterPro" id="IPR000515">
    <property type="entry name" value="MetI-like"/>
</dbReference>
<dbReference type="RefSeq" id="WP_034324832.1">
    <property type="nucleotide sequence ID" value="NZ_JAVIKA010000009.1"/>
</dbReference>
<dbReference type="NCBIfam" id="TIGR01726">
    <property type="entry name" value="HEQRo_perm_3TM"/>
    <property type="match status" value="1"/>
</dbReference>
<evidence type="ECO:0000313" key="10">
    <source>
        <dbReference type="EMBL" id="KEP25036.1"/>
    </source>
</evidence>
<dbReference type="AlphaFoldDB" id="A0A081L710"/>
<dbReference type="PROSITE" id="PS50928">
    <property type="entry name" value="ABC_TM1"/>
    <property type="match status" value="1"/>
</dbReference>
<keyword evidence="6 8" id="KW-1133">Transmembrane helix</keyword>
<dbReference type="Proteomes" id="UP000028091">
    <property type="component" value="Unassembled WGS sequence"/>
</dbReference>
<dbReference type="GO" id="GO:0006865">
    <property type="term" value="P:amino acid transport"/>
    <property type="evidence" value="ECO:0007669"/>
    <property type="project" value="UniProtKB-KW"/>
</dbReference>
<evidence type="ECO:0000256" key="3">
    <source>
        <dbReference type="ARBA" id="ARBA00022475"/>
    </source>
</evidence>
<organism evidence="10 11">
    <name type="scientific">Bacillus zhangzhouensis</name>
    <dbReference type="NCBI Taxonomy" id="1178540"/>
    <lineage>
        <taxon>Bacteria</taxon>
        <taxon>Bacillati</taxon>
        <taxon>Bacillota</taxon>
        <taxon>Bacilli</taxon>
        <taxon>Bacillales</taxon>
        <taxon>Bacillaceae</taxon>
        <taxon>Bacillus</taxon>
    </lineage>
</organism>
<dbReference type="OrthoDB" id="9805999at2"/>
<evidence type="ECO:0000256" key="8">
    <source>
        <dbReference type="RuleBase" id="RU363032"/>
    </source>
</evidence>
<dbReference type="EMBL" id="JOTP01000034">
    <property type="protein sequence ID" value="KEP25036.1"/>
    <property type="molecule type" value="Genomic_DNA"/>
</dbReference>
<evidence type="ECO:0000256" key="6">
    <source>
        <dbReference type="ARBA" id="ARBA00022989"/>
    </source>
</evidence>
<dbReference type="Gene3D" id="1.10.3720.10">
    <property type="entry name" value="MetI-like"/>
    <property type="match status" value="1"/>
</dbReference>
<name>A0A081L710_9BACI</name>
<evidence type="ECO:0000256" key="7">
    <source>
        <dbReference type="ARBA" id="ARBA00023136"/>
    </source>
</evidence>
<dbReference type="GO" id="GO:0022857">
    <property type="term" value="F:transmembrane transporter activity"/>
    <property type="evidence" value="ECO:0007669"/>
    <property type="project" value="InterPro"/>
</dbReference>
<dbReference type="SUPFAM" id="SSF161098">
    <property type="entry name" value="MetI-like"/>
    <property type="match status" value="1"/>
</dbReference>
<keyword evidence="5" id="KW-0029">Amino-acid transport</keyword>
<evidence type="ECO:0000259" key="9">
    <source>
        <dbReference type="PROSITE" id="PS50928"/>
    </source>
</evidence>
<gene>
    <name evidence="10" type="ORF">BA70_12325</name>
</gene>
<keyword evidence="3" id="KW-1003">Cell membrane</keyword>
<dbReference type="Pfam" id="PF00528">
    <property type="entry name" value="BPD_transp_1"/>
    <property type="match status" value="1"/>
</dbReference>
<dbReference type="InterPro" id="IPR035906">
    <property type="entry name" value="MetI-like_sf"/>
</dbReference>
<sequence length="232" mass="26189">MTFTAGDWLRIFLQVLERLPLTFLIIVVSLFFAIIIGLLFACIRIKQIPVLKQLAVIYLSFTRSTPLIVQLFLIYFGLPQLLLVAGIQINHWDRVLFVMITFSLHTGAYLSEVFRSAYSSVGKDQLEAAYIVGMTDTQALIRIIIPQAFLIALPNLGNYTIDLVKDTAIAFTIGLIDIMGQVKIILGNNYGIGMFEVYVIIAIVYWLICMSIELITMLLEKKFVKGRTSLSR</sequence>
<feature type="transmembrane region" description="Helical" evidence="8">
    <location>
        <begin position="139"/>
        <end position="156"/>
    </location>
</feature>
<proteinExistence type="inferred from homology"/>
<evidence type="ECO:0000256" key="1">
    <source>
        <dbReference type="ARBA" id="ARBA00004651"/>
    </source>
</evidence>
<keyword evidence="4 8" id="KW-0812">Transmembrane</keyword>
<feature type="domain" description="ABC transmembrane type-1" evidence="9">
    <location>
        <begin position="19"/>
        <end position="216"/>
    </location>
</feature>
<dbReference type="InterPro" id="IPR010065">
    <property type="entry name" value="AA_ABC_transptr_permease_3TM"/>
</dbReference>
<comment type="caution">
    <text evidence="10">The sequence shown here is derived from an EMBL/GenBank/DDBJ whole genome shotgun (WGS) entry which is preliminary data.</text>
</comment>
<feature type="transmembrane region" description="Helical" evidence="8">
    <location>
        <begin position="96"/>
        <end position="118"/>
    </location>
</feature>
<comment type="similarity">
    <text evidence="8">Belongs to the binding-protein-dependent transport system permease family.</text>
</comment>
<feature type="transmembrane region" description="Helical" evidence="8">
    <location>
        <begin position="55"/>
        <end position="76"/>
    </location>
</feature>
<keyword evidence="2 8" id="KW-0813">Transport</keyword>
<comment type="subcellular location">
    <subcellularLocation>
        <location evidence="1 8">Cell membrane</location>
        <topology evidence="1 8">Multi-pass membrane protein</topology>
    </subcellularLocation>
</comment>
<feature type="transmembrane region" description="Helical" evidence="8">
    <location>
        <begin position="198"/>
        <end position="219"/>
    </location>
</feature>
<evidence type="ECO:0000256" key="4">
    <source>
        <dbReference type="ARBA" id="ARBA00022692"/>
    </source>
</evidence>
<evidence type="ECO:0000256" key="5">
    <source>
        <dbReference type="ARBA" id="ARBA00022970"/>
    </source>
</evidence>